<accession>A0ABX9DRZ8</accession>
<evidence type="ECO:0000313" key="2">
    <source>
        <dbReference type="Proteomes" id="UP000249852"/>
    </source>
</evidence>
<name>A0ABX9DRZ8_9BACT</name>
<gene>
    <name evidence="1" type="ORF">BC673_12533</name>
</gene>
<reference evidence="1 2" key="1">
    <citation type="submission" date="2018-06" db="EMBL/GenBank/DDBJ databases">
        <title>Genomic Encyclopedia of Archaeal and Bacterial Type Strains, Phase II (KMG-II): from individual species to whole genera.</title>
        <authorList>
            <person name="Goeker M."/>
        </authorList>
    </citation>
    <scope>NUCLEOTIDE SEQUENCE [LARGE SCALE GENOMIC DNA]</scope>
    <source>
        <strain evidence="1 2">DSM 18710</strain>
    </source>
</reference>
<proteinExistence type="predicted"/>
<dbReference type="Proteomes" id="UP000249852">
    <property type="component" value="Unassembled WGS sequence"/>
</dbReference>
<sequence>MYEQLRTHIAIPHIANKSATKHSANTHYIRYQQQPYMLQTPAVYATNTHHIRRFIVPAYTFTTTKQQQTYTGEINLPLRLTECTPTIRGMYATHFIKYSM</sequence>
<protein>
    <submittedName>
        <fullName evidence="1">Uncharacterized protein</fullName>
    </submittedName>
</protein>
<dbReference type="RefSeq" id="WP_040595356.1">
    <property type="nucleotide sequence ID" value="NZ_QLTQ01000025.1"/>
</dbReference>
<comment type="caution">
    <text evidence="1">The sequence shown here is derived from an EMBL/GenBank/DDBJ whole genome shotgun (WGS) entry which is preliminary data.</text>
</comment>
<keyword evidence="2" id="KW-1185">Reference proteome</keyword>
<dbReference type="EMBL" id="QLTQ01000025">
    <property type="protein sequence ID" value="RAS43263.1"/>
    <property type="molecule type" value="Genomic_DNA"/>
</dbReference>
<evidence type="ECO:0000313" key="1">
    <source>
        <dbReference type="EMBL" id="RAS43263.1"/>
    </source>
</evidence>
<organism evidence="1 2">
    <name type="scientific">Prevotella pallens</name>
    <dbReference type="NCBI Taxonomy" id="60133"/>
    <lineage>
        <taxon>Bacteria</taxon>
        <taxon>Pseudomonadati</taxon>
        <taxon>Bacteroidota</taxon>
        <taxon>Bacteroidia</taxon>
        <taxon>Bacteroidales</taxon>
        <taxon>Prevotellaceae</taxon>
        <taxon>Prevotella</taxon>
    </lineage>
</organism>